<feature type="transmembrane region" description="Helical" evidence="6">
    <location>
        <begin position="187"/>
        <end position="208"/>
    </location>
</feature>
<feature type="transmembrane region" description="Helical" evidence="6">
    <location>
        <begin position="475"/>
        <end position="494"/>
    </location>
</feature>
<feature type="transmembrane region" description="Helical" evidence="6">
    <location>
        <begin position="157"/>
        <end position="180"/>
    </location>
</feature>
<dbReference type="EMBL" id="JAUEPO010000004">
    <property type="protein sequence ID" value="KAK3324474.1"/>
    <property type="molecule type" value="Genomic_DNA"/>
</dbReference>
<feature type="transmembrane region" description="Helical" evidence="6">
    <location>
        <begin position="265"/>
        <end position="284"/>
    </location>
</feature>
<comment type="caution">
    <text evidence="8">The sequence shown here is derived from an EMBL/GenBank/DDBJ whole genome shotgun (WGS) entry which is preliminary data.</text>
</comment>
<evidence type="ECO:0000313" key="8">
    <source>
        <dbReference type="EMBL" id="KAK3324474.1"/>
    </source>
</evidence>
<feature type="transmembrane region" description="Helical" evidence="6">
    <location>
        <begin position="102"/>
        <end position="120"/>
    </location>
</feature>
<feature type="transmembrane region" description="Helical" evidence="6">
    <location>
        <begin position="64"/>
        <end position="90"/>
    </location>
</feature>
<dbReference type="PRINTS" id="PR01036">
    <property type="entry name" value="TCRTETB"/>
</dbReference>
<evidence type="ECO:0000256" key="5">
    <source>
        <dbReference type="SAM" id="MobiDB-lite"/>
    </source>
</evidence>
<keyword evidence="4 6" id="KW-0472">Membrane</keyword>
<gene>
    <name evidence="8" type="ORF">B0T19DRAFT_231228</name>
</gene>
<keyword evidence="3 6" id="KW-1133">Transmembrane helix</keyword>
<dbReference type="Proteomes" id="UP001286456">
    <property type="component" value="Unassembled WGS sequence"/>
</dbReference>
<dbReference type="PANTHER" id="PTHR23501">
    <property type="entry name" value="MAJOR FACILITATOR SUPERFAMILY"/>
    <property type="match status" value="1"/>
</dbReference>
<keyword evidence="2 6" id="KW-0812">Transmembrane</keyword>
<feature type="region of interest" description="Disordered" evidence="5">
    <location>
        <begin position="1"/>
        <end position="35"/>
    </location>
</feature>
<feature type="transmembrane region" description="Helical" evidence="6">
    <location>
        <begin position="290"/>
        <end position="315"/>
    </location>
</feature>
<dbReference type="PANTHER" id="PTHR23501:SF43">
    <property type="entry name" value="MULTIDRUG TRANSPORTER, PUTATIVE (AFU_ORTHOLOGUE AFUA_6G03040)-RELATED"/>
    <property type="match status" value="1"/>
</dbReference>
<evidence type="ECO:0000256" key="4">
    <source>
        <dbReference type="ARBA" id="ARBA00023136"/>
    </source>
</evidence>
<feature type="transmembrane region" description="Helical" evidence="6">
    <location>
        <begin position="438"/>
        <end position="463"/>
    </location>
</feature>
<dbReference type="InterPro" id="IPR011701">
    <property type="entry name" value="MFS"/>
</dbReference>
<dbReference type="AlphaFoldDB" id="A0AAE0IG23"/>
<proteinExistence type="predicted"/>
<feature type="transmembrane region" description="Helical" evidence="6">
    <location>
        <begin position="381"/>
        <end position="399"/>
    </location>
</feature>
<protein>
    <submittedName>
        <fullName evidence="8">Major facilitator superfamily transporter</fullName>
    </submittedName>
</protein>
<comment type="subcellular location">
    <subcellularLocation>
        <location evidence="1">Membrane</location>
        <topology evidence="1">Multi-pass membrane protein</topology>
    </subcellularLocation>
</comment>
<evidence type="ECO:0000256" key="6">
    <source>
        <dbReference type="SAM" id="Phobius"/>
    </source>
</evidence>
<dbReference type="GO" id="GO:0005886">
    <property type="term" value="C:plasma membrane"/>
    <property type="evidence" value="ECO:0007669"/>
    <property type="project" value="TreeGrafter"/>
</dbReference>
<dbReference type="Pfam" id="PF07690">
    <property type="entry name" value="MFS_1"/>
    <property type="match status" value="1"/>
</dbReference>
<reference evidence="8" key="1">
    <citation type="journal article" date="2023" name="Mol. Phylogenet. Evol.">
        <title>Genome-scale phylogeny and comparative genomics of the fungal order Sordariales.</title>
        <authorList>
            <person name="Hensen N."/>
            <person name="Bonometti L."/>
            <person name="Westerberg I."/>
            <person name="Brannstrom I.O."/>
            <person name="Guillou S."/>
            <person name="Cros-Aarteil S."/>
            <person name="Calhoun S."/>
            <person name="Haridas S."/>
            <person name="Kuo A."/>
            <person name="Mondo S."/>
            <person name="Pangilinan J."/>
            <person name="Riley R."/>
            <person name="LaButti K."/>
            <person name="Andreopoulos B."/>
            <person name="Lipzen A."/>
            <person name="Chen C."/>
            <person name="Yan M."/>
            <person name="Daum C."/>
            <person name="Ng V."/>
            <person name="Clum A."/>
            <person name="Steindorff A."/>
            <person name="Ohm R.A."/>
            <person name="Martin F."/>
            <person name="Silar P."/>
            <person name="Natvig D.O."/>
            <person name="Lalanne C."/>
            <person name="Gautier V."/>
            <person name="Ament-Velasquez S.L."/>
            <person name="Kruys A."/>
            <person name="Hutchinson M.I."/>
            <person name="Powell A.J."/>
            <person name="Barry K."/>
            <person name="Miller A.N."/>
            <person name="Grigoriev I.V."/>
            <person name="Debuchy R."/>
            <person name="Gladieux P."/>
            <person name="Hiltunen Thoren M."/>
            <person name="Johannesson H."/>
        </authorList>
    </citation>
    <scope>NUCLEOTIDE SEQUENCE</scope>
    <source>
        <strain evidence="8">SMH4131-1</strain>
    </source>
</reference>
<feature type="compositionally biased region" description="Basic and acidic residues" evidence="5">
    <location>
        <begin position="19"/>
        <end position="34"/>
    </location>
</feature>
<dbReference type="PROSITE" id="PS50850">
    <property type="entry name" value="MFS"/>
    <property type="match status" value="1"/>
</dbReference>
<dbReference type="Gene3D" id="1.20.1250.20">
    <property type="entry name" value="MFS general substrate transporter like domains"/>
    <property type="match status" value="1"/>
</dbReference>
<evidence type="ECO:0000259" key="7">
    <source>
        <dbReference type="PROSITE" id="PS50850"/>
    </source>
</evidence>
<accession>A0AAE0IG23</accession>
<feature type="transmembrane region" description="Helical" evidence="6">
    <location>
        <begin position="546"/>
        <end position="562"/>
    </location>
</feature>
<feature type="transmembrane region" description="Helical" evidence="6">
    <location>
        <begin position="406"/>
        <end position="426"/>
    </location>
</feature>
<organism evidence="8 9">
    <name type="scientific">Cercophora scortea</name>
    <dbReference type="NCBI Taxonomy" id="314031"/>
    <lineage>
        <taxon>Eukaryota</taxon>
        <taxon>Fungi</taxon>
        <taxon>Dikarya</taxon>
        <taxon>Ascomycota</taxon>
        <taxon>Pezizomycotina</taxon>
        <taxon>Sordariomycetes</taxon>
        <taxon>Sordariomycetidae</taxon>
        <taxon>Sordariales</taxon>
        <taxon>Lasiosphaeriaceae</taxon>
        <taxon>Cercophora</taxon>
    </lineage>
</organism>
<name>A0AAE0IG23_9PEZI</name>
<dbReference type="InterPro" id="IPR020846">
    <property type="entry name" value="MFS_dom"/>
</dbReference>
<keyword evidence="9" id="KW-1185">Reference proteome</keyword>
<sequence>METSNAQEIPQKPGTPVIHQDEMKNKDTEDDTKNPDAGIMVVEREGDNNLDQNKAKVYQTGWRLHALTAGLCVSLLLSTLETTIVSTSLVSIVNSLQGFDRSGWVVTSYLLTYTGFLIIFAKLSDIVGSKLLIMFSVSMFTIFSIACGFSSSMLSLIVLRAFQGLGASGIYSLVSVMAPLMVPPAKYATYIAIISSVFAISSVLGPLLGGAITDNTTWRWVFYLNGPGGAIALLLLTVSVPFSFPYGGNVHFLSTLVLERAWRRIDLFGAVSSLAASILLVFALQQGGTVYPWTSGAIISTFVLSGVLWILFVLWQRRLSSLESICEPMFPWRLATNRFMLGLLLNAFLTGFPFMTAIINIPQRLQTANGTTAEEAGIRLLPLLLCSPIATALAGLILTKIKLPPLYLLTMALILQTIGVGLFSSLDSSSLQVPAVQYGYQVIMGFGLGFNLSTLVMMVAVVVEQKDMAVAMGSVTQIRVLGGTIGLAISSAILNNHITAETSKILTRSQVEALLQSFQTIKLLPPDTQEEVRKIYGAGYGQQMRVMLYFCIVSFLSLALLLERHPRRMETTESGEIGERKD</sequence>
<dbReference type="SUPFAM" id="SSF103473">
    <property type="entry name" value="MFS general substrate transporter"/>
    <property type="match status" value="2"/>
</dbReference>
<dbReference type="GO" id="GO:0022857">
    <property type="term" value="F:transmembrane transporter activity"/>
    <property type="evidence" value="ECO:0007669"/>
    <property type="project" value="InterPro"/>
</dbReference>
<feature type="domain" description="Major facilitator superfamily (MFS) profile" evidence="7">
    <location>
        <begin position="67"/>
        <end position="569"/>
    </location>
</feature>
<feature type="transmembrane region" description="Helical" evidence="6">
    <location>
        <begin position="132"/>
        <end position="151"/>
    </location>
</feature>
<feature type="transmembrane region" description="Helical" evidence="6">
    <location>
        <begin position="339"/>
        <end position="361"/>
    </location>
</feature>
<dbReference type="Gene3D" id="1.20.1720.10">
    <property type="entry name" value="Multidrug resistance protein D"/>
    <property type="match status" value="1"/>
</dbReference>
<dbReference type="InterPro" id="IPR036259">
    <property type="entry name" value="MFS_trans_sf"/>
</dbReference>
<evidence type="ECO:0000256" key="1">
    <source>
        <dbReference type="ARBA" id="ARBA00004141"/>
    </source>
</evidence>
<reference evidence="8" key="2">
    <citation type="submission" date="2023-06" db="EMBL/GenBank/DDBJ databases">
        <authorList>
            <consortium name="Lawrence Berkeley National Laboratory"/>
            <person name="Haridas S."/>
            <person name="Hensen N."/>
            <person name="Bonometti L."/>
            <person name="Westerberg I."/>
            <person name="Brannstrom I.O."/>
            <person name="Guillou S."/>
            <person name="Cros-Aarteil S."/>
            <person name="Calhoun S."/>
            <person name="Kuo A."/>
            <person name="Mondo S."/>
            <person name="Pangilinan J."/>
            <person name="Riley R."/>
            <person name="Labutti K."/>
            <person name="Andreopoulos B."/>
            <person name="Lipzen A."/>
            <person name="Chen C."/>
            <person name="Yanf M."/>
            <person name="Daum C."/>
            <person name="Ng V."/>
            <person name="Clum A."/>
            <person name="Steindorff A."/>
            <person name="Ohm R."/>
            <person name="Martin F."/>
            <person name="Silar P."/>
            <person name="Natvig D."/>
            <person name="Lalanne C."/>
            <person name="Gautier V."/>
            <person name="Ament-Velasquez S.L."/>
            <person name="Kruys A."/>
            <person name="Hutchinson M.I."/>
            <person name="Powell A.J."/>
            <person name="Barry K."/>
            <person name="Miller A.N."/>
            <person name="Grigoriev I.V."/>
            <person name="Debuchy R."/>
            <person name="Gladieux P."/>
            <person name="Thoren M.H."/>
            <person name="Johannesson H."/>
        </authorList>
    </citation>
    <scope>NUCLEOTIDE SEQUENCE</scope>
    <source>
        <strain evidence="8">SMH4131-1</strain>
    </source>
</reference>
<evidence type="ECO:0000256" key="2">
    <source>
        <dbReference type="ARBA" id="ARBA00022692"/>
    </source>
</evidence>
<evidence type="ECO:0000256" key="3">
    <source>
        <dbReference type="ARBA" id="ARBA00022989"/>
    </source>
</evidence>
<feature type="transmembrane region" description="Helical" evidence="6">
    <location>
        <begin position="220"/>
        <end position="244"/>
    </location>
</feature>
<evidence type="ECO:0000313" key="9">
    <source>
        <dbReference type="Proteomes" id="UP001286456"/>
    </source>
</evidence>